<evidence type="ECO:0000256" key="7">
    <source>
        <dbReference type="ARBA" id="ARBA00022989"/>
    </source>
</evidence>
<dbReference type="Pfam" id="PF03083">
    <property type="entry name" value="MtN3_slv"/>
    <property type="match status" value="2"/>
</dbReference>
<proteinExistence type="inferred from homology"/>
<keyword evidence="11" id="KW-1185">Reference proteome</keyword>
<dbReference type="Gene3D" id="1.20.1280.290">
    <property type="match status" value="2"/>
</dbReference>
<comment type="function">
    <text evidence="9">Mediates both low-affinity uptake and efflux of sugar across the membrane.</text>
</comment>
<protein>
    <recommendedName>
        <fullName evidence="9">Bidirectional sugar transporter SWEET</fullName>
    </recommendedName>
</protein>
<evidence type="ECO:0000256" key="8">
    <source>
        <dbReference type="ARBA" id="ARBA00023136"/>
    </source>
</evidence>
<dbReference type="GO" id="GO:0051260">
    <property type="term" value="P:protein homooligomerization"/>
    <property type="evidence" value="ECO:0007669"/>
    <property type="project" value="UniProtKB-ARBA"/>
</dbReference>
<dbReference type="FunFam" id="1.20.1280.290:FF:000002">
    <property type="entry name" value="Bidirectional sugar transporter SWEET"/>
    <property type="match status" value="1"/>
</dbReference>
<evidence type="ECO:0000256" key="1">
    <source>
        <dbReference type="ARBA" id="ARBA00004127"/>
    </source>
</evidence>
<dbReference type="EMBL" id="OZ034816">
    <property type="protein sequence ID" value="CAL1373640.1"/>
    <property type="molecule type" value="Genomic_DNA"/>
</dbReference>
<dbReference type="GO" id="GO:0012505">
    <property type="term" value="C:endomembrane system"/>
    <property type="evidence" value="ECO:0007669"/>
    <property type="project" value="UniProtKB-SubCell"/>
</dbReference>
<gene>
    <name evidence="10" type="ORF">LTRI10_LOCUS15560</name>
</gene>
<dbReference type="Proteomes" id="UP001497516">
    <property type="component" value="Chromosome 3"/>
</dbReference>
<feature type="transmembrane region" description="Helical" evidence="9">
    <location>
        <begin position="45"/>
        <end position="64"/>
    </location>
</feature>
<dbReference type="GO" id="GO:0005886">
    <property type="term" value="C:plasma membrane"/>
    <property type="evidence" value="ECO:0007669"/>
    <property type="project" value="UniProtKB-SubCell"/>
</dbReference>
<feature type="transmembrane region" description="Helical" evidence="9">
    <location>
        <begin position="191"/>
        <end position="213"/>
    </location>
</feature>
<keyword evidence="5 9" id="KW-0812">Transmembrane</keyword>
<evidence type="ECO:0000256" key="2">
    <source>
        <dbReference type="ARBA" id="ARBA00007809"/>
    </source>
</evidence>
<dbReference type="FunFam" id="1.20.1280.290:FF:000001">
    <property type="entry name" value="Bidirectional sugar transporter SWEET"/>
    <property type="match status" value="1"/>
</dbReference>
<accession>A0AAV2DI86</accession>
<feature type="transmembrane region" description="Helical" evidence="9">
    <location>
        <begin position="12"/>
        <end position="33"/>
    </location>
</feature>
<keyword evidence="6" id="KW-0677">Repeat</keyword>
<keyword evidence="3 9" id="KW-0813">Transport</keyword>
<dbReference type="InterPro" id="IPR047664">
    <property type="entry name" value="SWEET"/>
</dbReference>
<dbReference type="AlphaFoldDB" id="A0AAV2DI86"/>
<keyword evidence="7 9" id="KW-1133">Transmembrane helix</keyword>
<name>A0AAV2DI86_9ROSI</name>
<dbReference type="GO" id="GO:0051119">
    <property type="term" value="F:sugar transmembrane transporter activity"/>
    <property type="evidence" value="ECO:0007669"/>
    <property type="project" value="InterPro"/>
</dbReference>
<dbReference type="InterPro" id="IPR004316">
    <property type="entry name" value="SWEET_rpt"/>
</dbReference>
<evidence type="ECO:0000313" key="10">
    <source>
        <dbReference type="EMBL" id="CAL1373640.1"/>
    </source>
</evidence>
<evidence type="ECO:0000313" key="11">
    <source>
        <dbReference type="Proteomes" id="UP001497516"/>
    </source>
</evidence>
<keyword evidence="4 9" id="KW-0762">Sugar transport</keyword>
<feature type="transmembrane region" description="Helical" evidence="9">
    <location>
        <begin position="130"/>
        <end position="152"/>
    </location>
</feature>
<evidence type="ECO:0000256" key="9">
    <source>
        <dbReference type="RuleBase" id="RU910715"/>
    </source>
</evidence>
<evidence type="ECO:0000256" key="4">
    <source>
        <dbReference type="ARBA" id="ARBA00022597"/>
    </source>
</evidence>
<dbReference type="PANTHER" id="PTHR10791">
    <property type="entry name" value="RAG1-ACTIVATING PROTEIN 1"/>
    <property type="match status" value="1"/>
</dbReference>
<keyword evidence="8 9" id="KW-0472">Membrane</keyword>
<comment type="subcellular location">
    <subcellularLocation>
        <location evidence="9">Cell membrane</location>
        <topology evidence="9">Multi-pass membrane protein</topology>
    </subcellularLocation>
    <subcellularLocation>
        <location evidence="1">Endomembrane system</location>
        <topology evidence="1">Multi-pass membrane protein</topology>
    </subcellularLocation>
</comment>
<evidence type="ECO:0000256" key="5">
    <source>
        <dbReference type="ARBA" id="ARBA00022692"/>
    </source>
</evidence>
<feature type="transmembrane region" description="Helical" evidence="9">
    <location>
        <begin position="164"/>
        <end position="185"/>
    </location>
</feature>
<feature type="transmembrane region" description="Helical" evidence="9">
    <location>
        <begin position="70"/>
        <end position="92"/>
    </location>
</feature>
<dbReference type="PANTHER" id="PTHR10791:SF130">
    <property type="entry name" value="BIDIRECTIONAL SUGAR TRANSPORTER SWEET6-RELATED"/>
    <property type="match status" value="1"/>
</dbReference>
<evidence type="ECO:0000256" key="6">
    <source>
        <dbReference type="ARBA" id="ARBA00022737"/>
    </source>
</evidence>
<comment type="similarity">
    <text evidence="2 9">Belongs to the SWEET sugar transporter family.</text>
</comment>
<feature type="transmembrane region" description="Helical" evidence="9">
    <location>
        <begin position="104"/>
        <end position="124"/>
    </location>
</feature>
<evidence type="ECO:0000256" key="3">
    <source>
        <dbReference type="ARBA" id="ARBA00022448"/>
    </source>
</evidence>
<sequence>MSLDTARTAVGIIGNVISLCLFLSPVPTFVQIWKKKSVEQFKPDPYLATLLNCMAWVVYGLPVVHPNSTLVLTINGGGTVIQLVYIAVYLAYSDRKRRVKVLSLVLLEVAFVVLLLVLVVSLVHDLHKRAAIVGVLCVVFCTMIYVAPLSVMKMVIKTRSVEYMPFYLSLASLGNGACWTAYALIRIDLFIIIPNGIGVLLAMVQLILYGAFYKSTQRQIAERKAGEKGREVNLAQVVVDREEDGASISKNKAGNGGGAM</sequence>
<organism evidence="10 11">
    <name type="scientific">Linum trigynum</name>
    <dbReference type="NCBI Taxonomy" id="586398"/>
    <lineage>
        <taxon>Eukaryota</taxon>
        <taxon>Viridiplantae</taxon>
        <taxon>Streptophyta</taxon>
        <taxon>Embryophyta</taxon>
        <taxon>Tracheophyta</taxon>
        <taxon>Spermatophyta</taxon>
        <taxon>Magnoliopsida</taxon>
        <taxon>eudicotyledons</taxon>
        <taxon>Gunneridae</taxon>
        <taxon>Pentapetalae</taxon>
        <taxon>rosids</taxon>
        <taxon>fabids</taxon>
        <taxon>Malpighiales</taxon>
        <taxon>Linaceae</taxon>
        <taxon>Linum</taxon>
    </lineage>
</organism>
<reference evidence="10 11" key="1">
    <citation type="submission" date="2024-04" db="EMBL/GenBank/DDBJ databases">
        <authorList>
            <person name="Fracassetti M."/>
        </authorList>
    </citation>
    <scope>NUCLEOTIDE SEQUENCE [LARGE SCALE GENOMIC DNA]</scope>
</reference>